<evidence type="ECO:0000313" key="2">
    <source>
        <dbReference type="Proteomes" id="UP000261580"/>
    </source>
</evidence>
<evidence type="ECO:0000313" key="1">
    <source>
        <dbReference type="Ensembl" id="ENSNBRP00000014133.1"/>
    </source>
</evidence>
<dbReference type="AlphaFoldDB" id="A0A3Q4H2Q5"/>
<proteinExistence type="predicted"/>
<keyword evidence="2" id="KW-1185">Reference proteome</keyword>
<dbReference type="STRING" id="32507.ENSNBRP00000014133"/>
<accession>A0A3Q4H2Q5</accession>
<name>A0A3Q4H2Q5_NEOBR</name>
<reference evidence="1" key="1">
    <citation type="submission" date="2025-08" db="UniProtKB">
        <authorList>
            <consortium name="Ensembl"/>
        </authorList>
    </citation>
    <scope>IDENTIFICATION</scope>
</reference>
<dbReference type="Proteomes" id="UP000261580">
    <property type="component" value="Unassembled WGS sequence"/>
</dbReference>
<protein>
    <submittedName>
        <fullName evidence="1">Uncharacterized protein</fullName>
    </submittedName>
</protein>
<reference evidence="1" key="2">
    <citation type="submission" date="2025-09" db="UniProtKB">
        <authorList>
            <consortium name="Ensembl"/>
        </authorList>
    </citation>
    <scope>IDENTIFICATION</scope>
</reference>
<dbReference type="Bgee" id="ENSNBRG00000010938">
    <property type="expression patterns" value="Expressed in skeletal muscle tissue and 5 other cell types or tissues"/>
</dbReference>
<dbReference type="Ensembl" id="ENSNBRT00000014518.1">
    <property type="protein sequence ID" value="ENSNBRP00000014133.1"/>
    <property type="gene ID" value="ENSNBRG00000010938.1"/>
</dbReference>
<sequence length="85" mass="9373">QWELQSECVLARGADGAIWQPRFCQSAPGLLLRSLMSGTSGASRALGVFRRQQRANPESSLCGFIETLCRDEITHTEADTEFLTV</sequence>
<organism evidence="1 2">
    <name type="scientific">Neolamprologus brichardi</name>
    <name type="common">Fairy cichlid</name>
    <name type="synonym">Lamprologus brichardi</name>
    <dbReference type="NCBI Taxonomy" id="32507"/>
    <lineage>
        <taxon>Eukaryota</taxon>
        <taxon>Metazoa</taxon>
        <taxon>Chordata</taxon>
        <taxon>Craniata</taxon>
        <taxon>Vertebrata</taxon>
        <taxon>Euteleostomi</taxon>
        <taxon>Actinopterygii</taxon>
        <taxon>Neopterygii</taxon>
        <taxon>Teleostei</taxon>
        <taxon>Neoteleostei</taxon>
        <taxon>Acanthomorphata</taxon>
        <taxon>Ovalentaria</taxon>
        <taxon>Cichlomorphae</taxon>
        <taxon>Cichliformes</taxon>
        <taxon>Cichlidae</taxon>
        <taxon>African cichlids</taxon>
        <taxon>Pseudocrenilabrinae</taxon>
        <taxon>Lamprologini</taxon>
        <taxon>Neolamprologus</taxon>
    </lineage>
</organism>